<keyword evidence="9" id="KW-0347">Helicase</keyword>
<dbReference type="SMART" id="SM00490">
    <property type="entry name" value="HELICc"/>
    <property type="match status" value="1"/>
</dbReference>
<evidence type="ECO:0000256" key="3">
    <source>
        <dbReference type="ARBA" id="ARBA00005446"/>
    </source>
</evidence>
<evidence type="ECO:0000259" key="26">
    <source>
        <dbReference type="SMART" id="SM00490"/>
    </source>
</evidence>
<dbReference type="Pfam" id="PF00570">
    <property type="entry name" value="HRDC"/>
    <property type="match status" value="1"/>
</dbReference>
<dbReference type="Pfam" id="PF00271">
    <property type="entry name" value="Helicase_C"/>
    <property type="match status" value="1"/>
</dbReference>
<sequence length="1127" mass="126127">MINGNVQTSSNEESSSSTPSNNNGAKKTLFVLKKRMFSSPIQRASDIIISRNISDSKEPVENTEIIRLRPVANTNIVDSTIQQDPETNCSSANDEILSSFNHFSAEISRISEHRVIKEDVDVSQLSNNEIDECGTMYSDLLETISDVFLNLPKHLIKTQPGFNDSIYTKSKAVVEKLKKITKYRTIKLNAQHNGPRTIYSEPSVERSVLLENSLPSSSGSVINICSSIESISENQNESSIKKKNKSSFVPKTRKSTSLDNSKDEQSTSSTLDRVRAASGKLQPVQNEKPKHMPPPASSVPFQPPLGDTPFCPSSENSVPTSKDKFELDNVDWDDDIQDFNDAVDIPVDEAGWPIYRPEDFEMQDERVDESDTNQRHEGDRFDNENYPHSVVLRETIKETFGLSEFRPSQLRIINATLLRYDCFVIMPTGAGKSLCYQLPAVLTPGVTIVVSPLISLILDQVNKLLTLDIAAAHLSGDLTNVQMNEVFLKLTMAEPAIKLLYVTPEKLSNSNRLQDTLASLYQRGKIGRFVVDEAHCVSQWGHDFRPDYKRLSALRENYRDVPLMALTATAPPRVRNDIVRQLGMERCEWFLTSFNRPNLFYMILEKKSKSVNQDVVNVIRTKYAGKSGIVYCLSRKECETMADDLRRAGVKAAAYHAGLVDSKRKKVQLGWIGDEYAVICATIAFGMGIDKADVRFVIHHSLPKSVEGYYQETGRAGRDGARADCLLYYNYGDIKRYYNLMDNDPNTRNGSEARTVHEDNLSHMKSICENPTGCRRVEVLAYLGEEFQKEKCGEGGAPCDNCTKTTEYQSIDVTEECVGLARFMNSFPSRYTLLHLAAALRGSNQKRISALQNTPIHGRWKKWPAADVTRLLRKMVADKYLREFTAPSSNDFVYMYVTIGPNYENLISGRCRVMFDMTKIQPKENVPAPNIATNKIVTDIQIQITNIEDRCYADLIEACKQMASERGASVSALFPQMALRAMATRLPEAEADMLALPHVTRANYDKYAHRLLPITAAYAIEKLGVQMMHQDELEKQNADESVFEDEPSTSGSAGRGRGYKRYWRAPSRSKSRGASRGVAKSATKKSAPVRSKMVARARASGVGRGVSLGAMPLPRTTKAPHNVNKLF</sequence>
<dbReference type="GO" id="GO:0016787">
    <property type="term" value="F:hydrolase activity"/>
    <property type="evidence" value="ECO:0007669"/>
    <property type="project" value="UniProtKB-KW"/>
</dbReference>
<dbReference type="GO" id="GO:0043138">
    <property type="term" value="F:3'-5' DNA helicase activity"/>
    <property type="evidence" value="ECO:0007669"/>
    <property type="project" value="UniProtKB-EC"/>
</dbReference>
<evidence type="ECO:0000256" key="13">
    <source>
        <dbReference type="ARBA" id="ARBA00023204"/>
    </source>
</evidence>
<evidence type="ECO:0000256" key="22">
    <source>
        <dbReference type="ARBA" id="ARBA00076271"/>
    </source>
</evidence>
<dbReference type="OrthoDB" id="10261556at2759"/>
<evidence type="ECO:0000313" key="29">
    <source>
        <dbReference type="Proteomes" id="UP000838878"/>
    </source>
</evidence>
<dbReference type="InterPro" id="IPR001650">
    <property type="entry name" value="Helicase_C-like"/>
</dbReference>
<dbReference type="InterPro" id="IPR036388">
    <property type="entry name" value="WH-like_DNA-bd_sf"/>
</dbReference>
<dbReference type="EMBL" id="OV170230">
    <property type="protein sequence ID" value="CAH0714963.1"/>
    <property type="molecule type" value="Genomic_DNA"/>
</dbReference>
<evidence type="ECO:0000256" key="14">
    <source>
        <dbReference type="ARBA" id="ARBA00023235"/>
    </source>
</evidence>
<dbReference type="GO" id="GO:0005737">
    <property type="term" value="C:cytoplasm"/>
    <property type="evidence" value="ECO:0007669"/>
    <property type="project" value="TreeGrafter"/>
</dbReference>
<feature type="compositionally biased region" description="Pro residues" evidence="23">
    <location>
        <begin position="292"/>
        <end position="303"/>
    </location>
</feature>
<evidence type="ECO:0000256" key="8">
    <source>
        <dbReference type="ARBA" id="ARBA00022801"/>
    </source>
</evidence>
<feature type="compositionally biased region" description="Basic residues" evidence="23">
    <location>
        <begin position="1057"/>
        <end position="1073"/>
    </location>
</feature>
<evidence type="ECO:0000256" key="18">
    <source>
        <dbReference type="ARBA" id="ARBA00044542"/>
    </source>
</evidence>
<keyword evidence="14" id="KW-0413">Isomerase</keyword>
<proteinExistence type="inferred from homology"/>
<dbReference type="Gene3D" id="3.40.50.300">
    <property type="entry name" value="P-loop containing nucleotide triphosphate hydrolases"/>
    <property type="match status" value="2"/>
</dbReference>
<feature type="domain" description="HRDC" evidence="24">
    <location>
        <begin position="945"/>
        <end position="1025"/>
    </location>
</feature>
<evidence type="ECO:0000256" key="4">
    <source>
        <dbReference type="ARBA" id="ARBA00022705"/>
    </source>
</evidence>
<dbReference type="Proteomes" id="UP000838878">
    <property type="component" value="Chromosome 10"/>
</dbReference>
<protein>
    <recommendedName>
        <fullName evidence="20">RecQ-like DNA helicase BLM</fullName>
        <ecNumber evidence="17">5.6.2.4</ecNumber>
    </recommendedName>
    <alternativeName>
        <fullName evidence="21">Bloom syndrome protein homolog</fullName>
    </alternativeName>
    <alternativeName>
        <fullName evidence="18">DNA 3'-5' helicase BLM</fullName>
    </alternativeName>
    <alternativeName>
        <fullName evidence="22">RecQ helicase homolog</fullName>
    </alternativeName>
</protein>
<feature type="region of interest" description="Disordered" evidence="23">
    <location>
        <begin position="233"/>
        <end position="322"/>
    </location>
</feature>
<feature type="domain" description="Helicase ATP-binding" evidence="25">
    <location>
        <begin position="401"/>
        <end position="604"/>
    </location>
</feature>
<dbReference type="NCBIfam" id="TIGR00614">
    <property type="entry name" value="recQ_fam"/>
    <property type="match status" value="1"/>
</dbReference>
<comment type="catalytic activity">
    <reaction evidence="19">
        <text>ATP + H2O = ADP + phosphate + H(+)</text>
        <dbReference type="Rhea" id="RHEA:13065"/>
        <dbReference type="ChEBI" id="CHEBI:15377"/>
        <dbReference type="ChEBI" id="CHEBI:15378"/>
        <dbReference type="ChEBI" id="CHEBI:30616"/>
        <dbReference type="ChEBI" id="CHEBI:43474"/>
        <dbReference type="ChEBI" id="CHEBI:456216"/>
    </reaction>
</comment>
<organism evidence="28 29">
    <name type="scientific">Brenthis ino</name>
    <name type="common">lesser marbled fritillary</name>
    <dbReference type="NCBI Taxonomy" id="405034"/>
    <lineage>
        <taxon>Eukaryota</taxon>
        <taxon>Metazoa</taxon>
        <taxon>Ecdysozoa</taxon>
        <taxon>Arthropoda</taxon>
        <taxon>Hexapoda</taxon>
        <taxon>Insecta</taxon>
        <taxon>Pterygota</taxon>
        <taxon>Neoptera</taxon>
        <taxon>Endopterygota</taxon>
        <taxon>Lepidoptera</taxon>
        <taxon>Glossata</taxon>
        <taxon>Ditrysia</taxon>
        <taxon>Papilionoidea</taxon>
        <taxon>Nymphalidae</taxon>
        <taxon>Heliconiinae</taxon>
        <taxon>Argynnini</taxon>
        <taxon>Brenthis</taxon>
    </lineage>
</organism>
<dbReference type="GO" id="GO:0006260">
    <property type="term" value="P:DNA replication"/>
    <property type="evidence" value="ECO:0007669"/>
    <property type="project" value="UniProtKB-KW"/>
</dbReference>
<feature type="non-terminal residue" evidence="28">
    <location>
        <position position="1127"/>
    </location>
</feature>
<dbReference type="SUPFAM" id="SSF52540">
    <property type="entry name" value="P-loop containing nucleoside triphosphate hydrolases"/>
    <property type="match status" value="2"/>
</dbReference>
<evidence type="ECO:0000256" key="17">
    <source>
        <dbReference type="ARBA" id="ARBA00034808"/>
    </source>
</evidence>
<evidence type="ECO:0000256" key="19">
    <source>
        <dbReference type="ARBA" id="ARBA00049360"/>
    </source>
</evidence>
<dbReference type="GO" id="GO:0009378">
    <property type="term" value="F:four-way junction helicase activity"/>
    <property type="evidence" value="ECO:0007669"/>
    <property type="project" value="TreeGrafter"/>
</dbReference>
<evidence type="ECO:0000259" key="24">
    <source>
        <dbReference type="SMART" id="SM00341"/>
    </source>
</evidence>
<dbReference type="GO" id="GO:0000724">
    <property type="term" value="P:double-strand break repair via homologous recombination"/>
    <property type="evidence" value="ECO:0007669"/>
    <property type="project" value="TreeGrafter"/>
</dbReference>
<evidence type="ECO:0000256" key="2">
    <source>
        <dbReference type="ARBA" id="ARBA00004123"/>
    </source>
</evidence>
<evidence type="ECO:0000256" key="15">
    <source>
        <dbReference type="ARBA" id="ARBA00023242"/>
    </source>
</evidence>
<dbReference type="PANTHER" id="PTHR13710:SF153">
    <property type="entry name" value="RECQ-LIKE DNA HELICASE BLM"/>
    <property type="match status" value="1"/>
</dbReference>
<dbReference type="PROSITE" id="PS00690">
    <property type="entry name" value="DEAH_ATP_HELICASE"/>
    <property type="match status" value="1"/>
</dbReference>
<keyword evidence="4" id="KW-0235">DNA replication</keyword>
<keyword evidence="13" id="KW-0234">DNA repair</keyword>
<evidence type="ECO:0000259" key="25">
    <source>
        <dbReference type="SMART" id="SM00487"/>
    </source>
</evidence>
<evidence type="ECO:0000256" key="16">
    <source>
        <dbReference type="ARBA" id="ARBA00034617"/>
    </source>
</evidence>
<accession>A0A8J9U6X4</accession>
<dbReference type="FunFam" id="3.40.50.300:FF:000537">
    <property type="entry name" value="Bloom syndrome RecQ-like helicase"/>
    <property type="match status" value="1"/>
</dbReference>
<dbReference type="SUPFAM" id="SSF47819">
    <property type="entry name" value="HRDC-like"/>
    <property type="match status" value="1"/>
</dbReference>
<feature type="region of interest" description="Disordered" evidence="23">
    <location>
        <begin position="1035"/>
        <end position="1100"/>
    </location>
</feature>
<comment type="cofactor">
    <cofactor evidence="1">
        <name>Zn(2+)</name>
        <dbReference type="ChEBI" id="CHEBI:29105"/>
    </cofactor>
</comment>
<evidence type="ECO:0000313" key="28">
    <source>
        <dbReference type="EMBL" id="CAH0714963.1"/>
    </source>
</evidence>
<keyword evidence="10" id="KW-0862">Zinc</keyword>
<dbReference type="SMART" id="SM00341">
    <property type="entry name" value="HRDC"/>
    <property type="match status" value="1"/>
</dbReference>
<dbReference type="GO" id="GO:0046872">
    <property type="term" value="F:metal ion binding"/>
    <property type="evidence" value="ECO:0007669"/>
    <property type="project" value="UniProtKB-KW"/>
</dbReference>
<dbReference type="Pfam" id="PF16124">
    <property type="entry name" value="RecQ_Zn_bind"/>
    <property type="match status" value="1"/>
</dbReference>
<keyword evidence="6" id="KW-0547">Nucleotide-binding</keyword>
<comment type="similarity">
    <text evidence="3">Belongs to the helicase family. RecQ subfamily.</text>
</comment>
<dbReference type="InterPro" id="IPR018982">
    <property type="entry name" value="RQC_domain"/>
</dbReference>
<evidence type="ECO:0000256" key="20">
    <source>
        <dbReference type="ARBA" id="ARBA00073450"/>
    </source>
</evidence>
<dbReference type="InterPro" id="IPR002121">
    <property type="entry name" value="HRDC_dom"/>
</dbReference>
<dbReference type="InterPro" id="IPR027417">
    <property type="entry name" value="P-loop_NTPase"/>
</dbReference>
<comment type="subcellular location">
    <subcellularLocation>
        <location evidence="2">Nucleus</location>
    </subcellularLocation>
</comment>
<gene>
    <name evidence="28" type="ORF">BINO364_LOCUS1957</name>
</gene>
<evidence type="ECO:0000256" key="10">
    <source>
        <dbReference type="ARBA" id="ARBA00022833"/>
    </source>
</evidence>
<feature type="compositionally biased region" description="Polar residues" evidence="23">
    <location>
        <begin position="311"/>
        <end position="320"/>
    </location>
</feature>
<dbReference type="Pfam" id="PF00270">
    <property type="entry name" value="DEAD"/>
    <property type="match status" value="1"/>
</dbReference>
<dbReference type="AlphaFoldDB" id="A0A8J9U6X4"/>
<comment type="catalytic activity">
    <reaction evidence="16">
        <text>Couples ATP hydrolysis with the unwinding of duplex DNA by translocating in the 3'-5' direction.</text>
        <dbReference type="EC" id="5.6.2.4"/>
    </reaction>
</comment>
<evidence type="ECO:0000256" key="12">
    <source>
        <dbReference type="ARBA" id="ARBA00023125"/>
    </source>
</evidence>
<feature type="compositionally biased region" description="Basic and acidic residues" evidence="23">
    <location>
        <begin position="372"/>
        <end position="384"/>
    </location>
</feature>
<keyword evidence="11" id="KW-0067">ATP-binding</keyword>
<feature type="domain" description="RQC" evidence="27">
    <location>
        <begin position="812"/>
        <end position="919"/>
    </location>
</feature>
<dbReference type="PANTHER" id="PTHR13710">
    <property type="entry name" value="DNA HELICASE RECQ FAMILY MEMBER"/>
    <property type="match status" value="1"/>
</dbReference>
<evidence type="ECO:0000256" key="6">
    <source>
        <dbReference type="ARBA" id="ARBA00022741"/>
    </source>
</evidence>
<dbReference type="GO" id="GO:0005634">
    <property type="term" value="C:nucleus"/>
    <property type="evidence" value="ECO:0007669"/>
    <property type="project" value="UniProtKB-SubCell"/>
</dbReference>
<dbReference type="SMART" id="SM00956">
    <property type="entry name" value="RQC"/>
    <property type="match status" value="1"/>
</dbReference>
<keyword evidence="29" id="KW-1185">Reference proteome</keyword>
<keyword evidence="15" id="KW-0539">Nucleus</keyword>
<dbReference type="SUPFAM" id="SSF46785">
    <property type="entry name" value="Winged helix' DNA-binding domain"/>
    <property type="match status" value="1"/>
</dbReference>
<reference evidence="28" key="1">
    <citation type="submission" date="2021-12" db="EMBL/GenBank/DDBJ databases">
        <authorList>
            <person name="Martin H S."/>
        </authorList>
    </citation>
    <scope>NUCLEOTIDE SEQUENCE</scope>
</reference>
<dbReference type="InterPro" id="IPR032284">
    <property type="entry name" value="RecQ_Zn-bd"/>
</dbReference>
<dbReference type="CDD" id="cd18794">
    <property type="entry name" value="SF2_C_RecQ"/>
    <property type="match status" value="1"/>
</dbReference>
<evidence type="ECO:0000256" key="9">
    <source>
        <dbReference type="ARBA" id="ARBA00022806"/>
    </source>
</evidence>
<dbReference type="InterPro" id="IPR004589">
    <property type="entry name" value="DNA_helicase_ATP-dep_RecQ"/>
</dbReference>
<feature type="region of interest" description="Disordered" evidence="23">
    <location>
        <begin position="1"/>
        <end position="25"/>
    </location>
</feature>
<evidence type="ECO:0000259" key="27">
    <source>
        <dbReference type="SMART" id="SM00956"/>
    </source>
</evidence>
<dbReference type="Pfam" id="PF09382">
    <property type="entry name" value="RQC"/>
    <property type="match status" value="1"/>
</dbReference>
<feature type="region of interest" description="Disordered" evidence="23">
    <location>
        <begin position="364"/>
        <end position="384"/>
    </location>
</feature>
<dbReference type="FunFam" id="3.40.50.300:FF:000340">
    <property type="entry name" value="Bloom syndrome, RecQ helicase"/>
    <property type="match status" value="1"/>
</dbReference>
<keyword evidence="8" id="KW-0378">Hydrolase</keyword>
<evidence type="ECO:0000256" key="23">
    <source>
        <dbReference type="SAM" id="MobiDB-lite"/>
    </source>
</evidence>
<dbReference type="GO" id="GO:0003677">
    <property type="term" value="F:DNA binding"/>
    <property type="evidence" value="ECO:0007669"/>
    <property type="project" value="UniProtKB-KW"/>
</dbReference>
<dbReference type="InterPro" id="IPR014001">
    <property type="entry name" value="Helicase_ATP-bd"/>
</dbReference>
<feature type="compositionally biased region" description="Low complexity" evidence="23">
    <location>
        <begin position="8"/>
        <end position="23"/>
    </location>
</feature>
<dbReference type="GO" id="GO:0007131">
    <property type="term" value="P:reciprocal meiotic recombination"/>
    <property type="evidence" value="ECO:0007669"/>
    <property type="project" value="UniProtKB-ARBA"/>
</dbReference>
<dbReference type="InterPro" id="IPR044876">
    <property type="entry name" value="HRDC_dom_sf"/>
</dbReference>
<evidence type="ECO:0000256" key="11">
    <source>
        <dbReference type="ARBA" id="ARBA00022840"/>
    </source>
</evidence>
<dbReference type="GO" id="GO:0005694">
    <property type="term" value="C:chromosome"/>
    <property type="evidence" value="ECO:0007669"/>
    <property type="project" value="TreeGrafter"/>
</dbReference>
<dbReference type="GO" id="GO:0005524">
    <property type="term" value="F:ATP binding"/>
    <property type="evidence" value="ECO:0007669"/>
    <property type="project" value="UniProtKB-KW"/>
</dbReference>
<keyword evidence="5" id="KW-0479">Metal-binding</keyword>
<evidence type="ECO:0000256" key="1">
    <source>
        <dbReference type="ARBA" id="ARBA00001947"/>
    </source>
</evidence>
<name>A0A8J9U6X4_9NEOP</name>
<keyword evidence="7" id="KW-0227">DNA damage</keyword>
<dbReference type="SMART" id="SM00487">
    <property type="entry name" value="DEXDc"/>
    <property type="match status" value="1"/>
</dbReference>
<evidence type="ECO:0000256" key="5">
    <source>
        <dbReference type="ARBA" id="ARBA00022723"/>
    </source>
</evidence>
<dbReference type="InterPro" id="IPR036390">
    <property type="entry name" value="WH_DNA-bd_sf"/>
</dbReference>
<dbReference type="InterPro" id="IPR011545">
    <property type="entry name" value="DEAD/DEAH_box_helicase_dom"/>
</dbReference>
<keyword evidence="12" id="KW-0238">DNA-binding</keyword>
<dbReference type="EC" id="5.6.2.4" evidence="17"/>
<evidence type="ECO:0000256" key="21">
    <source>
        <dbReference type="ARBA" id="ARBA00076065"/>
    </source>
</evidence>
<dbReference type="InterPro" id="IPR002464">
    <property type="entry name" value="DNA/RNA_helicase_DEAH_CS"/>
</dbReference>
<evidence type="ECO:0000256" key="7">
    <source>
        <dbReference type="ARBA" id="ARBA00022763"/>
    </source>
</evidence>
<dbReference type="Gene3D" id="1.10.10.10">
    <property type="entry name" value="Winged helix-like DNA-binding domain superfamily/Winged helix DNA-binding domain"/>
    <property type="match status" value="1"/>
</dbReference>
<dbReference type="Gene3D" id="1.10.150.80">
    <property type="entry name" value="HRDC domain"/>
    <property type="match status" value="1"/>
</dbReference>
<dbReference type="InterPro" id="IPR010997">
    <property type="entry name" value="HRDC-like_sf"/>
</dbReference>
<feature type="domain" description="Helicase C-terminal" evidence="26">
    <location>
        <begin position="639"/>
        <end position="720"/>
    </location>
</feature>